<dbReference type="InterPro" id="IPR036938">
    <property type="entry name" value="PAP2/HPO_sf"/>
</dbReference>
<feature type="transmembrane region" description="Helical" evidence="1">
    <location>
        <begin position="95"/>
        <end position="116"/>
    </location>
</feature>
<organism evidence="3">
    <name type="scientific">Helicotheca tamesis</name>
    <dbReference type="NCBI Taxonomy" id="374047"/>
    <lineage>
        <taxon>Eukaryota</taxon>
        <taxon>Sar</taxon>
        <taxon>Stramenopiles</taxon>
        <taxon>Ochrophyta</taxon>
        <taxon>Bacillariophyta</taxon>
        <taxon>Mediophyceae</taxon>
        <taxon>Lithodesmiophycidae</taxon>
        <taxon>Lithodesmiales</taxon>
        <taxon>Lithodesmiaceae</taxon>
        <taxon>Helicotheca</taxon>
    </lineage>
</organism>
<dbReference type="Pfam" id="PF01569">
    <property type="entry name" value="PAP2"/>
    <property type="match status" value="1"/>
</dbReference>
<name>A0A7S2GZ35_9STRA</name>
<dbReference type="AlphaFoldDB" id="A0A7S2GZ35"/>
<feature type="transmembrane region" description="Helical" evidence="1">
    <location>
        <begin position="251"/>
        <end position="270"/>
    </location>
</feature>
<dbReference type="Gene3D" id="1.20.144.10">
    <property type="entry name" value="Phosphatidic acid phosphatase type 2/haloperoxidase"/>
    <property type="match status" value="1"/>
</dbReference>
<sequence>MDKLDKQISTPLLALKLPLPIFEYLLSIPGNFFGSCSFTVVTCPALIAICLDGKIHWNHWYALVGMLVVCNLAIWLHVLSPDNKKSSSSRFAKKLFYGPLVSAMSPLIGIALLKYAPPTSSISNNARQMGYFQMCAWSIGVIPASILKPFVARQRPATWINHEENATTNDNKIKMLQKAAREKHISVLPKLFSKDAAVSMASGDAAGAMACMYPLIFVHESSNQAKILAWICVCLSCVGRVYWFAHHVGDVLAGVITSFFACWILQHILCDETTCLIQWWDPLVAHGLLLVTAIVTRLMTKQRVFHSGTMRVEDKHIKDK</sequence>
<dbReference type="PANTHER" id="PTHR14969">
    <property type="entry name" value="SPHINGOSINE-1-PHOSPHATE PHOSPHOHYDROLASE"/>
    <property type="match status" value="1"/>
</dbReference>
<keyword evidence="1" id="KW-0812">Transmembrane</keyword>
<dbReference type="PANTHER" id="PTHR14969:SF13">
    <property type="entry name" value="AT30094P"/>
    <property type="match status" value="1"/>
</dbReference>
<feature type="domain" description="Phosphatidic acid phosphatase type 2/haloperoxidase" evidence="2">
    <location>
        <begin position="141"/>
        <end position="267"/>
    </location>
</feature>
<evidence type="ECO:0000256" key="1">
    <source>
        <dbReference type="SAM" id="Phobius"/>
    </source>
</evidence>
<keyword evidence="1" id="KW-1133">Transmembrane helix</keyword>
<feature type="transmembrane region" description="Helical" evidence="1">
    <location>
        <begin position="227"/>
        <end position="245"/>
    </location>
</feature>
<feature type="transmembrane region" description="Helical" evidence="1">
    <location>
        <begin position="21"/>
        <end position="47"/>
    </location>
</feature>
<feature type="transmembrane region" description="Helical" evidence="1">
    <location>
        <begin position="282"/>
        <end position="300"/>
    </location>
</feature>
<keyword evidence="1" id="KW-0472">Membrane</keyword>
<dbReference type="EMBL" id="HBGV01003971">
    <property type="protein sequence ID" value="CAD9475733.1"/>
    <property type="molecule type" value="Transcribed_RNA"/>
</dbReference>
<reference evidence="3" key="1">
    <citation type="submission" date="2021-01" db="EMBL/GenBank/DDBJ databases">
        <authorList>
            <person name="Corre E."/>
            <person name="Pelletier E."/>
            <person name="Niang G."/>
            <person name="Scheremetjew M."/>
            <person name="Finn R."/>
            <person name="Kale V."/>
            <person name="Holt S."/>
            <person name="Cochrane G."/>
            <person name="Meng A."/>
            <person name="Brown T."/>
            <person name="Cohen L."/>
        </authorList>
    </citation>
    <scope>NUCLEOTIDE SEQUENCE</scope>
    <source>
        <strain evidence="3">CCMP826</strain>
    </source>
</reference>
<evidence type="ECO:0000313" key="3">
    <source>
        <dbReference type="EMBL" id="CAD9475733.1"/>
    </source>
</evidence>
<gene>
    <name evidence="3" type="ORF">HTAM1171_LOCUS2415</name>
</gene>
<feature type="transmembrane region" description="Helical" evidence="1">
    <location>
        <begin position="128"/>
        <end position="147"/>
    </location>
</feature>
<feature type="transmembrane region" description="Helical" evidence="1">
    <location>
        <begin position="59"/>
        <end position="79"/>
    </location>
</feature>
<proteinExistence type="predicted"/>
<protein>
    <recommendedName>
        <fullName evidence="2">Phosphatidic acid phosphatase type 2/haloperoxidase domain-containing protein</fullName>
    </recommendedName>
</protein>
<dbReference type="CDD" id="cd01610">
    <property type="entry name" value="PAP2_like"/>
    <property type="match status" value="1"/>
</dbReference>
<accession>A0A7S2GZ35</accession>
<dbReference type="SUPFAM" id="SSF48317">
    <property type="entry name" value="Acid phosphatase/Vanadium-dependent haloperoxidase"/>
    <property type="match status" value="1"/>
</dbReference>
<evidence type="ECO:0000259" key="2">
    <source>
        <dbReference type="Pfam" id="PF01569"/>
    </source>
</evidence>
<dbReference type="InterPro" id="IPR000326">
    <property type="entry name" value="PAP2/HPO"/>
</dbReference>